<evidence type="ECO:0000259" key="9">
    <source>
        <dbReference type="PROSITE" id="PS01124"/>
    </source>
</evidence>
<dbReference type="OrthoDB" id="2510626at2"/>
<feature type="modified residue" description="4-aspartylphosphate" evidence="8">
    <location>
        <position position="55"/>
    </location>
</feature>
<accession>A0A4R5K8A0</accession>
<dbReference type="SUPFAM" id="SSF52172">
    <property type="entry name" value="CheY-like"/>
    <property type="match status" value="1"/>
</dbReference>
<dbReference type="InterPro" id="IPR009057">
    <property type="entry name" value="Homeodomain-like_sf"/>
</dbReference>
<dbReference type="Gene3D" id="3.40.50.2300">
    <property type="match status" value="1"/>
</dbReference>
<name>A0A4R5K8A0_9BACL</name>
<dbReference type="Pfam" id="PF12833">
    <property type="entry name" value="HTH_18"/>
    <property type="match status" value="1"/>
</dbReference>
<dbReference type="PROSITE" id="PS01124">
    <property type="entry name" value="HTH_ARAC_FAMILY_2"/>
    <property type="match status" value="1"/>
</dbReference>
<dbReference type="CDD" id="cd17536">
    <property type="entry name" value="REC_YesN-like"/>
    <property type="match status" value="1"/>
</dbReference>
<evidence type="ECO:0000259" key="10">
    <source>
        <dbReference type="PROSITE" id="PS50110"/>
    </source>
</evidence>
<dbReference type="PANTHER" id="PTHR42713:SF3">
    <property type="entry name" value="TRANSCRIPTIONAL REGULATORY PROTEIN HPTR"/>
    <property type="match status" value="1"/>
</dbReference>
<keyword evidence="7" id="KW-0804">Transcription</keyword>
<dbReference type="InterPro" id="IPR051552">
    <property type="entry name" value="HptR"/>
</dbReference>
<dbReference type="InterPro" id="IPR018062">
    <property type="entry name" value="HTH_AraC-typ_CS"/>
</dbReference>
<dbReference type="GO" id="GO:0003700">
    <property type="term" value="F:DNA-binding transcription factor activity"/>
    <property type="evidence" value="ECO:0007669"/>
    <property type="project" value="InterPro"/>
</dbReference>
<keyword evidence="3 8" id="KW-0597">Phosphoprotein</keyword>
<proteinExistence type="predicted"/>
<dbReference type="RefSeq" id="WP_133236832.1">
    <property type="nucleotide sequence ID" value="NZ_SMRT01000035.1"/>
</dbReference>
<evidence type="ECO:0000256" key="3">
    <source>
        <dbReference type="ARBA" id="ARBA00022553"/>
    </source>
</evidence>
<protein>
    <submittedName>
        <fullName evidence="11">Response regulator</fullName>
    </submittedName>
</protein>
<evidence type="ECO:0000256" key="1">
    <source>
        <dbReference type="ARBA" id="ARBA00004496"/>
    </source>
</evidence>
<dbReference type="GO" id="GO:0005737">
    <property type="term" value="C:cytoplasm"/>
    <property type="evidence" value="ECO:0007669"/>
    <property type="project" value="UniProtKB-SubCell"/>
</dbReference>
<dbReference type="GO" id="GO:0000160">
    <property type="term" value="P:phosphorelay signal transduction system"/>
    <property type="evidence" value="ECO:0007669"/>
    <property type="project" value="UniProtKB-KW"/>
</dbReference>
<evidence type="ECO:0000256" key="5">
    <source>
        <dbReference type="ARBA" id="ARBA00023015"/>
    </source>
</evidence>
<organism evidence="11 12">
    <name type="scientific">Paenibacillus piri</name>
    <dbReference type="NCBI Taxonomy" id="2547395"/>
    <lineage>
        <taxon>Bacteria</taxon>
        <taxon>Bacillati</taxon>
        <taxon>Bacillota</taxon>
        <taxon>Bacilli</taxon>
        <taxon>Bacillales</taxon>
        <taxon>Paenibacillaceae</taxon>
        <taxon>Paenibacillus</taxon>
    </lineage>
</organism>
<keyword evidence="4" id="KW-0902">Two-component regulatory system</keyword>
<keyword evidence="6" id="KW-0238">DNA-binding</keyword>
<evidence type="ECO:0000313" key="11">
    <source>
        <dbReference type="EMBL" id="TDF89809.1"/>
    </source>
</evidence>
<evidence type="ECO:0000313" key="12">
    <source>
        <dbReference type="Proteomes" id="UP000295636"/>
    </source>
</evidence>
<sequence length="528" mass="60254">MYKVVVVDDEMWIRQGIINAICWEEHGLVLAGEAEDGDDALDIVEKNPPDIALIDMNMPGTDGVGLIRKLKLLSPDTFIIIISGYSNFEYTKEAILSRVFDYVLKPLNKDELNAILHRCTKELELQRLRKMEDGLRNELLEVNHERLIEPLIRKSAQIHYSGYKESDFYQEFGTYQSYFACVVIIDDTPTAVQEYGGKEHALLQARSMVSGKLVGLGVGCIGMVDPEKAECVLVVFGNDLEPKLLINALKQSLNWCEKEFPVSVSIGVGEQMKSPLELHQSYKQAVQAIRMKKAASRYSILVHIEGSQEQSVLYSTQLEHVLLSAIQAGNREQALEAFRKLLDHLLAAEPTIYSLQRNLVILLGETDKILSEVGVNLEQIRVHGNISLVETIRCSYNMEELKLWFNSLIEQSIESVQKKNRKGMKNIIEDIVQHVREGYFKSLSIDDYARKYNLNSNYLRRVFKSETGKTFLDVLTEIRIVKAKELLRDSDMKIHEVGQYIGYEDYRNFYLVFKKVTGKSPGEFKKLT</sequence>
<reference evidence="11 12" key="1">
    <citation type="submission" date="2019-03" db="EMBL/GenBank/DDBJ databases">
        <title>This is whole genome sequence of Paenibacillus sp MS74 strain.</title>
        <authorList>
            <person name="Trinh H.N."/>
        </authorList>
    </citation>
    <scope>NUCLEOTIDE SEQUENCE [LARGE SCALE GENOMIC DNA]</scope>
    <source>
        <strain evidence="11 12">MS74</strain>
    </source>
</reference>
<dbReference type="AlphaFoldDB" id="A0A4R5K8A0"/>
<dbReference type="PANTHER" id="PTHR42713">
    <property type="entry name" value="HISTIDINE KINASE-RELATED"/>
    <property type="match status" value="1"/>
</dbReference>
<dbReference type="InterPro" id="IPR001789">
    <property type="entry name" value="Sig_transdc_resp-reg_receiver"/>
</dbReference>
<dbReference type="SMART" id="SM00342">
    <property type="entry name" value="HTH_ARAC"/>
    <property type="match status" value="1"/>
</dbReference>
<dbReference type="SUPFAM" id="SSF46689">
    <property type="entry name" value="Homeodomain-like"/>
    <property type="match status" value="1"/>
</dbReference>
<dbReference type="PROSITE" id="PS00041">
    <property type="entry name" value="HTH_ARAC_FAMILY_1"/>
    <property type="match status" value="1"/>
</dbReference>
<keyword evidence="2" id="KW-0963">Cytoplasm</keyword>
<comment type="caution">
    <text evidence="11">The sequence shown here is derived from an EMBL/GenBank/DDBJ whole genome shotgun (WGS) entry which is preliminary data.</text>
</comment>
<evidence type="ECO:0000256" key="7">
    <source>
        <dbReference type="ARBA" id="ARBA00023163"/>
    </source>
</evidence>
<dbReference type="Proteomes" id="UP000295636">
    <property type="component" value="Unassembled WGS sequence"/>
</dbReference>
<comment type="subcellular location">
    <subcellularLocation>
        <location evidence="1">Cytoplasm</location>
    </subcellularLocation>
</comment>
<evidence type="ECO:0000256" key="2">
    <source>
        <dbReference type="ARBA" id="ARBA00022490"/>
    </source>
</evidence>
<evidence type="ECO:0000256" key="6">
    <source>
        <dbReference type="ARBA" id="ARBA00023125"/>
    </source>
</evidence>
<dbReference type="EMBL" id="SMRT01000035">
    <property type="protein sequence ID" value="TDF89809.1"/>
    <property type="molecule type" value="Genomic_DNA"/>
</dbReference>
<evidence type="ECO:0000256" key="8">
    <source>
        <dbReference type="PROSITE-ProRule" id="PRU00169"/>
    </source>
</evidence>
<dbReference type="Pfam" id="PF00072">
    <property type="entry name" value="Response_reg"/>
    <property type="match status" value="1"/>
</dbReference>
<keyword evidence="12" id="KW-1185">Reference proteome</keyword>
<evidence type="ECO:0000256" key="4">
    <source>
        <dbReference type="ARBA" id="ARBA00023012"/>
    </source>
</evidence>
<gene>
    <name evidence="11" type="ORF">E1757_34465</name>
</gene>
<feature type="domain" description="HTH araC/xylS-type" evidence="9">
    <location>
        <begin position="429"/>
        <end position="527"/>
    </location>
</feature>
<dbReference type="PROSITE" id="PS50110">
    <property type="entry name" value="RESPONSE_REGULATORY"/>
    <property type="match status" value="1"/>
</dbReference>
<feature type="domain" description="Response regulatory" evidence="10">
    <location>
        <begin position="3"/>
        <end position="120"/>
    </location>
</feature>
<dbReference type="GO" id="GO:0043565">
    <property type="term" value="F:sequence-specific DNA binding"/>
    <property type="evidence" value="ECO:0007669"/>
    <property type="project" value="InterPro"/>
</dbReference>
<dbReference type="SMART" id="SM00448">
    <property type="entry name" value="REC"/>
    <property type="match status" value="1"/>
</dbReference>
<dbReference type="InterPro" id="IPR011006">
    <property type="entry name" value="CheY-like_superfamily"/>
</dbReference>
<dbReference type="InterPro" id="IPR018060">
    <property type="entry name" value="HTH_AraC"/>
</dbReference>
<dbReference type="Gene3D" id="1.10.10.60">
    <property type="entry name" value="Homeodomain-like"/>
    <property type="match status" value="2"/>
</dbReference>
<keyword evidence="5" id="KW-0805">Transcription regulation</keyword>